<gene>
    <name evidence="5" type="ORF">JF72_00480</name>
</gene>
<dbReference type="STRING" id="303541.JF72_00480"/>
<keyword evidence="3" id="KW-1133">Transmembrane helix</keyword>
<feature type="transmembrane region" description="Helical" evidence="3">
    <location>
        <begin position="6"/>
        <end position="28"/>
    </location>
</feature>
<protein>
    <recommendedName>
        <fullName evidence="4">EamA domain-containing protein</fullName>
    </recommendedName>
</protein>
<dbReference type="InterPro" id="IPR000620">
    <property type="entry name" value="EamA_dom"/>
</dbReference>
<dbReference type="AlphaFoldDB" id="A0A0F4LV97"/>
<feature type="domain" description="EamA" evidence="4">
    <location>
        <begin position="172"/>
        <end position="291"/>
    </location>
</feature>
<evidence type="ECO:0000313" key="6">
    <source>
        <dbReference type="Proteomes" id="UP000033682"/>
    </source>
</evidence>
<dbReference type="InterPro" id="IPR037185">
    <property type="entry name" value="EmrE-like"/>
</dbReference>
<dbReference type="PATRIC" id="fig|303541.3.peg.187"/>
<keyword evidence="3" id="KW-0812">Transmembrane</keyword>
<reference evidence="5 6" key="1">
    <citation type="submission" date="2015-01" db="EMBL/GenBank/DDBJ databases">
        <title>Comparative genomics of the lactic acid bacteria isolated from the honey bee gut.</title>
        <authorList>
            <person name="Ellegaard K.M."/>
            <person name="Tamarit D."/>
            <person name="Javelind E."/>
            <person name="Olofsson T."/>
            <person name="Andersson S.G."/>
            <person name="Vasquez A."/>
        </authorList>
    </citation>
    <scope>NUCLEOTIDE SEQUENCE [LARGE SCALE GENOMIC DNA]</scope>
    <source>
        <strain evidence="5 6">Hma11</strain>
    </source>
</reference>
<comment type="similarity">
    <text evidence="2">Belongs to the EamA transporter family.</text>
</comment>
<accession>A0A0F4LV97</accession>
<evidence type="ECO:0000259" key="4">
    <source>
        <dbReference type="Pfam" id="PF00892"/>
    </source>
</evidence>
<dbReference type="GO" id="GO:0016020">
    <property type="term" value="C:membrane"/>
    <property type="evidence" value="ECO:0007669"/>
    <property type="project" value="InterPro"/>
</dbReference>
<keyword evidence="6" id="KW-1185">Reference proteome</keyword>
<dbReference type="SUPFAM" id="SSF103481">
    <property type="entry name" value="Multidrug resistance efflux transporter EmrE"/>
    <property type="match status" value="1"/>
</dbReference>
<feature type="transmembrane region" description="Helical" evidence="3">
    <location>
        <begin position="189"/>
        <end position="209"/>
    </location>
</feature>
<dbReference type="Proteomes" id="UP000033682">
    <property type="component" value="Unassembled WGS sequence"/>
</dbReference>
<evidence type="ECO:0000256" key="2">
    <source>
        <dbReference type="ARBA" id="ARBA00007362"/>
    </source>
</evidence>
<keyword evidence="3" id="KW-0472">Membrane</keyword>
<evidence type="ECO:0000256" key="1">
    <source>
        <dbReference type="ARBA" id="ARBA00004127"/>
    </source>
</evidence>
<feature type="transmembrane region" description="Helical" evidence="3">
    <location>
        <begin position="157"/>
        <end position="177"/>
    </location>
</feature>
<feature type="transmembrane region" description="Helical" evidence="3">
    <location>
        <begin position="104"/>
        <end position="123"/>
    </location>
</feature>
<evidence type="ECO:0000256" key="3">
    <source>
        <dbReference type="SAM" id="Phobius"/>
    </source>
</evidence>
<feature type="transmembrane region" description="Helical" evidence="3">
    <location>
        <begin position="280"/>
        <end position="296"/>
    </location>
</feature>
<name>A0A0F4LV97_9LACO</name>
<feature type="transmembrane region" description="Helical" evidence="3">
    <location>
        <begin position="129"/>
        <end position="145"/>
    </location>
</feature>
<organism evidence="5 6">
    <name type="scientific">Lactobacillus apis</name>
    <dbReference type="NCBI Taxonomy" id="303541"/>
    <lineage>
        <taxon>Bacteria</taxon>
        <taxon>Bacillati</taxon>
        <taxon>Bacillota</taxon>
        <taxon>Bacilli</taxon>
        <taxon>Lactobacillales</taxon>
        <taxon>Lactobacillaceae</taxon>
        <taxon>Lactobacillus</taxon>
    </lineage>
</organism>
<comment type="subcellular location">
    <subcellularLocation>
        <location evidence="1">Endomembrane system</location>
        <topology evidence="1">Multi-pass membrane protein</topology>
    </subcellularLocation>
</comment>
<dbReference type="EMBL" id="JXLG01000002">
    <property type="protein sequence ID" value="KJY62530.1"/>
    <property type="molecule type" value="Genomic_DNA"/>
</dbReference>
<dbReference type="RefSeq" id="WP_046305768.1">
    <property type="nucleotide sequence ID" value="NZ_KQ033999.1"/>
</dbReference>
<comment type="caution">
    <text evidence="5">The sequence shown here is derived from an EMBL/GenBank/DDBJ whole genome shotgun (WGS) entry which is preliminary data.</text>
</comment>
<evidence type="ECO:0000313" key="5">
    <source>
        <dbReference type="EMBL" id="KJY62530.1"/>
    </source>
</evidence>
<feature type="transmembrane region" description="Helical" evidence="3">
    <location>
        <begin position="72"/>
        <end position="92"/>
    </location>
</feature>
<sequence>MLASNLWLIIFATISSFSRGIISVIDRYQMGYRKQSSIDVNFLNNICSSVLVTFMLLVILHDYPSPRITNNYLIRVFLYAFLAQIVAYGYSYVFKKVTIMQSVILSKITDLFIPLAILLTMGYFSKSSYLVSIISTIIVVIYIAFEQRKDNLDLKNLAKTFTVIAPLLIAQAAFSPFLTKGLIKPIDLVFFTIMTIYVRCLISLITFISKNHSLKINGENLTGRVFLIYGSRAVLTLLAQVTYTLATSSPNSSIAWIFLNMTSLYSVIFGDIFLKEKMKFADILVIVLIFVLALFSK</sequence>
<feature type="transmembrane region" description="Helical" evidence="3">
    <location>
        <begin position="40"/>
        <end position="60"/>
    </location>
</feature>
<feature type="transmembrane region" description="Helical" evidence="3">
    <location>
        <begin position="253"/>
        <end position="273"/>
    </location>
</feature>
<dbReference type="Pfam" id="PF00892">
    <property type="entry name" value="EamA"/>
    <property type="match status" value="1"/>
</dbReference>
<proteinExistence type="inferred from homology"/>
<feature type="transmembrane region" description="Helical" evidence="3">
    <location>
        <begin position="221"/>
        <end position="241"/>
    </location>
</feature>
<dbReference type="HOGENOM" id="CLU_936234_0_0_9"/>